<proteinExistence type="predicted"/>
<dbReference type="KEGG" id="kbs:EPA93_38010"/>
<keyword evidence="2" id="KW-1185">Reference proteome</keyword>
<dbReference type="EMBL" id="CP035758">
    <property type="protein sequence ID" value="QBD81458.1"/>
    <property type="molecule type" value="Genomic_DNA"/>
</dbReference>
<dbReference type="AlphaFoldDB" id="A0A4P6JZW5"/>
<name>A0A4P6JZW5_KTERU</name>
<evidence type="ECO:0000313" key="2">
    <source>
        <dbReference type="Proteomes" id="UP000290365"/>
    </source>
</evidence>
<reference evidence="1 2" key="1">
    <citation type="submission" date="2019-01" db="EMBL/GenBank/DDBJ databases">
        <title>Ktedonosporobacter rubrisoli SCAWS-G2.</title>
        <authorList>
            <person name="Huang Y."/>
            <person name="Yan B."/>
        </authorList>
    </citation>
    <scope>NUCLEOTIDE SEQUENCE [LARGE SCALE GENOMIC DNA]</scope>
    <source>
        <strain evidence="1 2">SCAWS-G2</strain>
    </source>
</reference>
<sequence>MRQPDELKQQTSQTAHDQGPQLDIAELSVTLEPLKSFFNSPAALDELEILGFCLHHLFIRLNTLYHIKLPELAESSQQARVSQLASQSITYRYALWSKLGEIKQLIQHVEPLCYLLKNSLIVLLDLLDARQAARKITRELQINQPYEQYLDYITSQERCEKTVKLLTTQLNDWQAYRRLAFTFAGQLAGSSPSLPQLTHMDAALNDLQESAQIIFGNILLDFQGISVGDDEAVATLLFDLMQKIDHLLQQIDILQQALPPLIKHYAIRKEMN</sequence>
<evidence type="ECO:0000313" key="1">
    <source>
        <dbReference type="EMBL" id="QBD81458.1"/>
    </source>
</evidence>
<dbReference type="Proteomes" id="UP000290365">
    <property type="component" value="Chromosome"/>
</dbReference>
<gene>
    <name evidence="1" type="ORF">EPA93_38010</name>
</gene>
<dbReference type="RefSeq" id="WP_129892519.1">
    <property type="nucleotide sequence ID" value="NZ_CP035758.1"/>
</dbReference>
<organism evidence="1 2">
    <name type="scientific">Ktedonosporobacter rubrisoli</name>
    <dbReference type="NCBI Taxonomy" id="2509675"/>
    <lineage>
        <taxon>Bacteria</taxon>
        <taxon>Bacillati</taxon>
        <taxon>Chloroflexota</taxon>
        <taxon>Ktedonobacteria</taxon>
        <taxon>Ktedonobacterales</taxon>
        <taxon>Ktedonosporobacteraceae</taxon>
        <taxon>Ktedonosporobacter</taxon>
    </lineage>
</organism>
<accession>A0A4P6JZW5</accession>
<protein>
    <submittedName>
        <fullName evidence="1">Uncharacterized protein</fullName>
    </submittedName>
</protein>